<dbReference type="PANTHER" id="PTHR10570">
    <property type="entry name" value="T-CELL SURFACE GLYCOPROTEIN CD3 GAMMA CHAIN / DELTA CHAIN"/>
    <property type="match status" value="1"/>
</dbReference>
<dbReference type="OMA" id="QPLKYKR"/>
<dbReference type="AlphaFoldDB" id="A0A3P8U5Q0"/>
<sequence length="180" mass="19878">MTKHTMERQLVLLLLWTLTALVSITESQKIQVTDRHDGVRLDCGTEYHIEAPGDEPKDSIELKNLEDLTEEYTCVKKDSGEKGSKILVNIRTCDNCIELNKAAIAGLAVGEVLATIVIGVAIYLVASKAGTGPAPTNKKSSDRQHLVPNEVTNRPTNDHYQPLRPKGGQKDTYDVLTNRR</sequence>
<keyword evidence="4" id="KW-1185">Reference proteome</keyword>
<feature type="chain" id="PRO_5018126384" description="CD3 gamma/delta subunit Ig-like domain-containing protein" evidence="2">
    <location>
        <begin position="28"/>
        <end position="180"/>
    </location>
</feature>
<evidence type="ECO:0000313" key="3">
    <source>
        <dbReference type="Ensembl" id="ENSAPEP00000033865.1"/>
    </source>
</evidence>
<feature type="signal peptide" evidence="2">
    <location>
        <begin position="1"/>
        <end position="27"/>
    </location>
</feature>
<keyword evidence="2" id="KW-0732">Signal</keyword>
<dbReference type="GO" id="GO:0007166">
    <property type="term" value="P:cell surface receptor signaling pathway"/>
    <property type="evidence" value="ECO:0007669"/>
    <property type="project" value="TreeGrafter"/>
</dbReference>
<accession>A0A3P8U5Q0</accession>
<evidence type="ECO:0000313" key="4">
    <source>
        <dbReference type="Proteomes" id="UP000265080"/>
    </source>
</evidence>
<evidence type="ECO:0008006" key="5">
    <source>
        <dbReference type="Google" id="ProtNLM"/>
    </source>
</evidence>
<dbReference type="GO" id="GO:0045059">
    <property type="term" value="P:positive thymic T cell selection"/>
    <property type="evidence" value="ECO:0007669"/>
    <property type="project" value="TreeGrafter"/>
</dbReference>
<proteinExistence type="predicted"/>
<dbReference type="STRING" id="161767.ENSAPEP00000033865"/>
<dbReference type="GeneTree" id="ENSGT00940000173857"/>
<protein>
    <recommendedName>
        <fullName evidence="5">CD3 gamma/delta subunit Ig-like domain-containing protein</fullName>
    </recommendedName>
</protein>
<organism evidence="3 4">
    <name type="scientific">Amphiprion percula</name>
    <name type="common">Orange clownfish</name>
    <name type="synonym">Lutjanus percula</name>
    <dbReference type="NCBI Taxonomy" id="161767"/>
    <lineage>
        <taxon>Eukaryota</taxon>
        <taxon>Metazoa</taxon>
        <taxon>Chordata</taxon>
        <taxon>Craniata</taxon>
        <taxon>Vertebrata</taxon>
        <taxon>Euteleostomi</taxon>
        <taxon>Actinopterygii</taxon>
        <taxon>Neopterygii</taxon>
        <taxon>Teleostei</taxon>
        <taxon>Neoteleostei</taxon>
        <taxon>Acanthomorphata</taxon>
        <taxon>Ovalentaria</taxon>
        <taxon>Pomacentridae</taxon>
        <taxon>Amphiprion</taxon>
    </lineage>
</organism>
<dbReference type="InterPro" id="IPR015484">
    <property type="entry name" value="CD3_esu/gsu/dsu"/>
</dbReference>
<name>A0A3P8U5Q0_AMPPE</name>
<feature type="compositionally biased region" description="Polar residues" evidence="1">
    <location>
        <begin position="150"/>
        <end position="159"/>
    </location>
</feature>
<reference evidence="3" key="2">
    <citation type="submission" date="2025-08" db="UniProtKB">
        <authorList>
            <consortium name="Ensembl"/>
        </authorList>
    </citation>
    <scope>IDENTIFICATION</scope>
</reference>
<dbReference type="InterPro" id="IPR013783">
    <property type="entry name" value="Ig-like_fold"/>
</dbReference>
<dbReference type="GO" id="GO:0004888">
    <property type="term" value="F:transmembrane signaling receptor activity"/>
    <property type="evidence" value="ECO:0007669"/>
    <property type="project" value="TreeGrafter"/>
</dbReference>
<dbReference type="Proteomes" id="UP000265080">
    <property type="component" value="Chromosome 9"/>
</dbReference>
<reference evidence="3" key="3">
    <citation type="submission" date="2025-09" db="UniProtKB">
        <authorList>
            <consortium name="Ensembl"/>
        </authorList>
    </citation>
    <scope>IDENTIFICATION</scope>
</reference>
<evidence type="ECO:0000256" key="2">
    <source>
        <dbReference type="SAM" id="SignalP"/>
    </source>
</evidence>
<evidence type="ECO:0000256" key="1">
    <source>
        <dbReference type="SAM" id="MobiDB-lite"/>
    </source>
</evidence>
<dbReference type="GO" id="GO:0042105">
    <property type="term" value="C:alpha-beta T cell receptor complex"/>
    <property type="evidence" value="ECO:0007669"/>
    <property type="project" value="TreeGrafter"/>
</dbReference>
<reference evidence="3 4" key="1">
    <citation type="submission" date="2018-03" db="EMBL/GenBank/DDBJ databases">
        <title>Finding Nemo's genes: A chromosome-scale reference assembly of the genome of the orange clownfish Amphiprion percula.</title>
        <authorList>
            <person name="Lehmann R."/>
        </authorList>
    </citation>
    <scope>NUCLEOTIDE SEQUENCE</scope>
</reference>
<feature type="region of interest" description="Disordered" evidence="1">
    <location>
        <begin position="131"/>
        <end position="180"/>
    </location>
</feature>
<dbReference type="Ensembl" id="ENSAPET00000034751.1">
    <property type="protein sequence ID" value="ENSAPEP00000033865.1"/>
    <property type="gene ID" value="ENSAPEG00000024065.1"/>
</dbReference>
<dbReference type="PANTHER" id="PTHR10570:SF8">
    <property type="entry name" value="T-CELL SURFACE GLYCOPROTEIN CD3 GAMMA CHAIN"/>
    <property type="match status" value="1"/>
</dbReference>
<dbReference type="Gene3D" id="2.60.40.10">
    <property type="entry name" value="Immunoglobulins"/>
    <property type="match status" value="1"/>
</dbReference>
<dbReference type="GO" id="GO:0009897">
    <property type="term" value="C:external side of plasma membrane"/>
    <property type="evidence" value="ECO:0007669"/>
    <property type="project" value="TreeGrafter"/>
</dbReference>